<name>A0A8H4IPE0_9PEZI</name>
<keyword evidence="2 6" id="KW-0812">Transmembrane</keyword>
<feature type="transmembrane region" description="Helical" evidence="6">
    <location>
        <begin position="257"/>
        <end position="285"/>
    </location>
</feature>
<dbReference type="PROSITE" id="PS51469">
    <property type="entry name" value="SUN"/>
    <property type="match status" value="1"/>
</dbReference>
<dbReference type="GO" id="GO:0043495">
    <property type="term" value="F:protein-membrane adaptor activity"/>
    <property type="evidence" value="ECO:0007669"/>
    <property type="project" value="TreeGrafter"/>
</dbReference>
<keyword evidence="9" id="KW-1185">Reference proteome</keyword>
<dbReference type="EMBL" id="WWBZ02000062">
    <property type="protein sequence ID" value="KAF4302838.1"/>
    <property type="molecule type" value="Genomic_DNA"/>
</dbReference>
<feature type="compositionally biased region" description="Polar residues" evidence="5">
    <location>
        <begin position="1"/>
        <end position="10"/>
    </location>
</feature>
<dbReference type="GO" id="GO:0034993">
    <property type="term" value="C:meiotic nuclear membrane microtubule tethering complex"/>
    <property type="evidence" value="ECO:0007669"/>
    <property type="project" value="TreeGrafter"/>
</dbReference>
<dbReference type="PANTHER" id="PTHR12911">
    <property type="entry name" value="SAD1/UNC-84-LIKE PROTEIN-RELATED"/>
    <property type="match status" value="1"/>
</dbReference>
<gene>
    <name evidence="8" type="ORF">GTA08_BOTSDO09415</name>
</gene>
<keyword evidence="3 6" id="KW-1133">Transmembrane helix</keyword>
<protein>
    <submittedName>
        <fullName evidence="8">Sad1/UNC-like protein</fullName>
    </submittedName>
</protein>
<comment type="subcellular location">
    <subcellularLocation>
        <location evidence="1">Membrane</location>
    </subcellularLocation>
</comment>
<dbReference type="AlphaFoldDB" id="A0A8H4IPE0"/>
<evidence type="ECO:0000256" key="4">
    <source>
        <dbReference type="ARBA" id="ARBA00023136"/>
    </source>
</evidence>
<evidence type="ECO:0000256" key="3">
    <source>
        <dbReference type="ARBA" id="ARBA00022989"/>
    </source>
</evidence>
<evidence type="ECO:0000256" key="1">
    <source>
        <dbReference type="ARBA" id="ARBA00004370"/>
    </source>
</evidence>
<feature type="compositionally biased region" description="Basic and acidic residues" evidence="5">
    <location>
        <begin position="55"/>
        <end position="64"/>
    </location>
</feature>
<keyword evidence="4 6" id="KW-0472">Membrane</keyword>
<sequence length="701" mass="77001">MPPTTRSASRAPSVGSRAPSVGSRAPSVASNMATPRRSTRIAARTPVGSDAGSDAGDRRIDRRSKSPTNAGQVGRLVTTRIATSKAYGAGGPDDRASAEPEAMEAPTLQQGFASSFSRQRERARVSAEDPRRHLPEIPERSESSTHSSQVSSINNRSNARGSNKQSSKHDSMNHQSSKRTSNSFSRHSSVSSSRSYTTSSTAAVDERPRTRNTHSSSAGASRTWGDLREAAFITWAQHSPAWYAIARRIIRNYFGPIFAVLTTIAKFGAMIVGLLSSVLFFYLLFDMSLRTLFFRDVNASGYIHERAAQVINILPGSGPDIQPYPTSGDRHGSFTSLYNNVVQVQNKVGLLEKDVDYLQRTIPDSVMLTHNPKTGRNEIPGAFWHALRDNLAQEGITAGGSGNSPSWTDFWKHNKAHMDAYLSDAVDAKIKDAIKDSAPVDKKTFIKMVQDQFQRILVDVESTWSQKLDSKLKDFVASLPKGQMSTIANAVLLENAWSSLHSVNFFSKSLGAVVDPHLTSPTMASKGLVRRVLEQWTWIPGDLPPAAALVGWEEPTDCWCAARSPGLGRAQIGIIMPHKIVPRTLVVEHIPRDGTLDIGSAPRGMEVWVEVGDEGVRAAFDEEEKEDNKPGDQFVRVGSFEYKVDALNHVQAFDLNSQLLARHAVNKVVVRVTGTWGRDWSCLYRLRMNGELVEQFNGYAE</sequence>
<evidence type="ECO:0000313" key="9">
    <source>
        <dbReference type="Proteomes" id="UP000572817"/>
    </source>
</evidence>
<dbReference type="InterPro" id="IPR045119">
    <property type="entry name" value="SUN1-5"/>
</dbReference>
<feature type="domain" description="SUN" evidence="7">
    <location>
        <begin position="511"/>
        <end position="693"/>
    </location>
</feature>
<organism evidence="8 9">
    <name type="scientific">Botryosphaeria dothidea</name>
    <dbReference type="NCBI Taxonomy" id="55169"/>
    <lineage>
        <taxon>Eukaryota</taxon>
        <taxon>Fungi</taxon>
        <taxon>Dikarya</taxon>
        <taxon>Ascomycota</taxon>
        <taxon>Pezizomycotina</taxon>
        <taxon>Dothideomycetes</taxon>
        <taxon>Dothideomycetes incertae sedis</taxon>
        <taxon>Botryosphaeriales</taxon>
        <taxon>Botryosphaeriaceae</taxon>
        <taxon>Botryosphaeria</taxon>
    </lineage>
</organism>
<dbReference type="PANTHER" id="PTHR12911:SF8">
    <property type="entry name" value="KLAROID PROTEIN-RELATED"/>
    <property type="match status" value="1"/>
</dbReference>
<dbReference type="Gene3D" id="2.60.120.260">
    <property type="entry name" value="Galactose-binding domain-like"/>
    <property type="match status" value="1"/>
</dbReference>
<evidence type="ECO:0000256" key="6">
    <source>
        <dbReference type="SAM" id="Phobius"/>
    </source>
</evidence>
<evidence type="ECO:0000313" key="8">
    <source>
        <dbReference type="EMBL" id="KAF4302838.1"/>
    </source>
</evidence>
<feature type="region of interest" description="Disordered" evidence="5">
    <location>
        <begin position="1"/>
        <end position="220"/>
    </location>
</feature>
<dbReference type="OrthoDB" id="342281at2759"/>
<dbReference type="InterPro" id="IPR012919">
    <property type="entry name" value="SUN_dom"/>
</dbReference>
<feature type="compositionally biased region" description="Low complexity" evidence="5">
    <location>
        <begin position="178"/>
        <end position="201"/>
    </location>
</feature>
<feature type="compositionally biased region" description="Basic and acidic residues" evidence="5">
    <location>
        <begin position="118"/>
        <end position="143"/>
    </location>
</feature>
<proteinExistence type="predicted"/>
<evidence type="ECO:0000256" key="2">
    <source>
        <dbReference type="ARBA" id="ARBA00022692"/>
    </source>
</evidence>
<evidence type="ECO:0000259" key="7">
    <source>
        <dbReference type="PROSITE" id="PS51469"/>
    </source>
</evidence>
<feature type="compositionally biased region" description="Polar residues" evidence="5">
    <location>
        <begin position="107"/>
        <end position="117"/>
    </location>
</feature>
<accession>A0A8H4IPE0</accession>
<reference evidence="8" key="1">
    <citation type="submission" date="2020-04" db="EMBL/GenBank/DDBJ databases">
        <title>Genome Assembly and Annotation of Botryosphaeria dothidea sdau 11-99, a Latent Pathogen of Apple Fruit Ring Rot in China.</title>
        <authorList>
            <person name="Yu C."/>
            <person name="Diao Y."/>
            <person name="Lu Q."/>
            <person name="Zhao J."/>
            <person name="Cui S."/>
            <person name="Peng C."/>
            <person name="He B."/>
            <person name="Liu H."/>
        </authorList>
    </citation>
    <scope>NUCLEOTIDE SEQUENCE [LARGE SCALE GENOMIC DNA]</scope>
    <source>
        <strain evidence="8">Sdau11-99</strain>
    </source>
</reference>
<comment type="caution">
    <text evidence="8">The sequence shown here is derived from an EMBL/GenBank/DDBJ whole genome shotgun (WGS) entry which is preliminary data.</text>
</comment>
<evidence type="ECO:0000256" key="5">
    <source>
        <dbReference type="SAM" id="MobiDB-lite"/>
    </source>
</evidence>
<feature type="compositionally biased region" description="Polar residues" evidence="5">
    <location>
        <begin position="153"/>
        <end position="165"/>
    </location>
</feature>
<dbReference type="Proteomes" id="UP000572817">
    <property type="component" value="Unassembled WGS sequence"/>
</dbReference>